<keyword evidence="2 10" id="KW-0690">Ribosome biogenesis</keyword>
<evidence type="ECO:0000256" key="9">
    <source>
        <dbReference type="ARBA" id="ARBA00023134"/>
    </source>
</evidence>
<gene>
    <name evidence="10 13" type="primary">rsgA</name>
    <name evidence="13" type="ORF">DTL3_1366</name>
</gene>
<dbReference type="PROSITE" id="PS51721">
    <property type="entry name" value="G_CP"/>
    <property type="match status" value="1"/>
</dbReference>
<evidence type="ECO:0000256" key="5">
    <source>
        <dbReference type="ARBA" id="ARBA00022741"/>
    </source>
</evidence>
<dbReference type="SUPFAM" id="SSF50249">
    <property type="entry name" value="Nucleic acid-binding proteins"/>
    <property type="match status" value="1"/>
</dbReference>
<dbReference type="InterPro" id="IPR004881">
    <property type="entry name" value="Ribosome_biogen_GTPase_RsgA"/>
</dbReference>
<feature type="domain" description="CP-type G" evidence="12">
    <location>
        <begin position="68"/>
        <end position="229"/>
    </location>
</feature>
<feature type="binding site" evidence="10">
    <location>
        <position position="266"/>
    </location>
    <ligand>
        <name>Zn(2+)</name>
        <dbReference type="ChEBI" id="CHEBI:29105"/>
    </ligand>
</feature>
<dbReference type="InterPro" id="IPR030378">
    <property type="entry name" value="G_CP_dom"/>
</dbReference>
<organism evidence="13 14">
    <name type="scientific">Defluviitoga tunisiensis</name>
    <dbReference type="NCBI Taxonomy" id="1006576"/>
    <lineage>
        <taxon>Bacteria</taxon>
        <taxon>Thermotogati</taxon>
        <taxon>Thermotogota</taxon>
        <taxon>Thermotogae</taxon>
        <taxon>Petrotogales</taxon>
        <taxon>Petrotogaceae</taxon>
        <taxon>Defluviitoga</taxon>
    </lineage>
</organism>
<dbReference type="InterPro" id="IPR027417">
    <property type="entry name" value="P-loop_NTPase"/>
</dbReference>
<comment type="subcellular location">
    <subcellularLocation>
        <location evidence="10">Cytoplasm</location>
    </subcellularLocation>
</comment>
<keyword evidence="4 10" id="KW-0699">rRNA-binding</keyword>
<dbReference type="GO" id="GO:0046872">
    <property type="term" value="F:metal ion binding"/>
    <property type="evidence" value="ECO:0007669"/>
    <property type="project" value="UniProtKB-KW"/>
</dbReference>
<dbReference type="EC" id="3.6.1.-" evidence="10"/>
<dbReference type="NCBIfam" id="TIGR00157">
    <property type="entry name" value="ribosome small subunit-dependent GTPase A"/>
    <property type="match status" value="1"/>
</dbReference>
<evidence type="ECO:0000256" key="1">
    <source>
        <dbReference type="ARBA" id="ARBA00022490"/>
    </source>
</evidence>
<keyword evidence="6 10" id="KW-0378">Hydrolase</keyword>
<feature type="binding site" evidence="10">
    <location>
        <position position="258"/>
    </location>
    <ligand>
        <name>Zn(2+)</name>
        <dbReference type="ChEBI" id="CHEBI:29105"/>
    </ligand>
</feature>
<keyword evidence="8 10" id="KW-0694">RNA-binding</keyword>
<comment type="cofactor">
    <cofactor evidence="10">
        <name>Zn(2+)</name>
        <dbReference type="ChEBI" id="CHEBI:29105"/>
    </cofactor>
    <text evidence="10">Binds 1 zinc ion per subunit.</text>
</comment>
<dbReference type="GO" id="GO:0042274">
    <property type="term" value="P:ribosomal small subunit biogenesis"/>
    <property type="evidence" value="ECO:0007669"/>
    <property type="project" value="UniProtKB-UniRule"/>
</dbReference>
<evidence type="ECO:0000256" key="6">
    <source>
        <dbReference type="ARBA" id="ARBA00022801"/>
    </source>
</evidence>
<feature type="binding site" evidence="10">
    <location>
        <begin position="171"/>
        <end position="179"/>
    </location>
    <ligand>
        <name>GTP</name>
        <dbReference type="ChEBI" id="CHEBI:37565"/>
    </ligand>
</feature>
<evidence type="ECO:0000256" key="3">
    <source>
        <dbReference type="ARBA" id="ARBA00022723"/>
    </source>
</evidence>
<feature type="binding site" evidence="10">
    <location>
        <begin position="117"/>
        <end position="120"/>
    </location>
    <ligand>
        <name>GTP</name>
        <dbReference type="ChEBI" id="CHEBI:37565"/>
    </ligand>
</feature>
<dbReference type="Gene3D" id="2.40.50.140">
    <property type="entry name" value="Nucleic acid-binding proteins"/>
    <property type="match status" value="1"/>
</dbReference>
<proteinExistence type="inferred from homology"/>
<keyword evidence="14" id="KW-1185">Reference proteome</keyword>
<evidence type="ECO:0000256" key="2">
    <source>
        <dbReference type="ARBA" id="ARBA00022517"/>
    </source>
</evidence>
<feature type="binding site" evidence="10">
    <location>
        <position position="253"/>
    </location>
    <ligand>
        <name>Zn(2+)</name>
        <dbReference type="ChEBI" id="CHEBI:29105"/>
    </ligand>
</feature>
<accession>A0A0C7P2V0</accession>
<evidence type="ECO:0000259" key="12">
    <source>
        <dbReference type="PROSITE" id="PS51721"/>
    </source>
</evidence>
<dbReference type="GO" id="GO:0005525">
    <property type="term" value="F:GTP binding"/>
    <property type="evidence" value="ECO:0007669"/>
    <property type="project" value="UniProtKB-UniRule"/>
</dbReference>
<dbReference type="OrthoDB" id="9809485at2"/>
<keyword evidence="5 10" id="KW-0547">Nucleotide-binding</keyword>
<dbReference type="CDD" id="cd01854">
    <property type="entry name" value="YjeQ_EngC"/>
    <property type="match status" value="1"/>
</dbReference>
<dbReference type="InterPro" id="IPR031944">
    <property type="entry name" value="RsgA_N"/>
</dbReference>
<dbReference type="GO" id="GO:0003924">
    <property type="term" value="F:GTPase activity"/>
    <property type="evidence" value="ECO:0007669"/>
    <property type="project" value="UniProtKB-UniRule"/>
</dbReference>
<dbReference type="Pfam" id="PF16745">
    <property type="entry name" value="RsgA_N"/>
    <property type="match status" value="1"/>
</dbReference>
<keyword evidence="9 10" id="KW-0342">GTP-binding</keyword>
<dbReference type="PATRIC" id="fig|1006576.9.peg.1363"/>
<evidence type="ECO:0000256" key="8">
    <source>
        <dbReference type="ARBA" id="ARBA00022884"/>
    </source>
</evidence>
<evidence type="ECO:0000256" key="10">
    <source>
        <dbReference type="HAMAP-Rule" id="MF_01820"/>
    </source>
</evidence>
<dbReference type="RefSeq" id="WP_045088063.1">
    <property type="nucleotide sequence ID" value="NZ_LN824141.1"/>
</dbReference>
<dbReference type="PROSITE" id="PS50936">
    <property type="entry name" value="ENGC_GTPASE"/>
    <property type="match status" value="1"/>
</dbReference>
<dbReference type="SUPFAM" id="SSF52540">
    <property type="entry name" value="P-loop containing nucleoside triphosphate hydrolases"/>
    <property type="match status" value="1"/>
</dbReference>
<dbReference type="STRING" id="1006576.DTL3_1366"/>
<keyword evidence="7 10" id="KW-0862">Zinc</keyword>
<evidence type="ECO:0000256" key="4">
    <source>
        <dbReference type="ARBA" id="ARBA00022730"/>
    </source>
</evidence>
<dbReference type="KEGG" id="dtn:DTL3_1366"/>
<comment type="subunit">
    <text evidence="10">Monomer. Associates with 30S ribosomal subunit, binds 16S rRNA.</text>
</comment>
<dbReference type="InterPro" id="IPR010914">
    <property type="entry name" value="RsgA_GTPase_dom"/>
</dbReference>
<dbReference type="HOGENOM" id="CLU_033617_2_1_0"/>
<evidence type="ECO:0000256" key="7">
    <source>
        <dbReference type="ARBA" id="ARBA00022833"/>
    </source>
</evidence>
<dbReference type="AlphaFoldDB" id="A0A0C7P2V0"/>
<dbReference type="Proteomes" id="UP000032809">
    <property type="component" value="Chromosome I"/>
</dbReference>
<comment type="similarity">
    <text evidence="10">Belongs to the TRAFAC class YlqF/YawG GTPase family. RsgA subfamily.</text>
</comment>
<reference evidence="14" key="1">
    <citation type="submission" date="2014-11" db="EMBL/GenBank/DDBJ databases">
        <authorList>
            <person name="Wibberg D."/>
        </authorList>
    </citation>
    <scope>NUCLEOTIDE SEQUENCE [LARGE SCALE GENOMIC DNA]</scope>
    <source>
        <strain evidence="14">L3</strain>
    </source>
</reference>
<feature type="binding site" evidence="10">
    <location>
        <position position="260"/>
    </location>
    <ligand>
        <name>Zn(2+)</name>
        <dbReference type="ChEBI" id="CHEBI:29105"/>
    </ligand>
</feature>
<sequence>MNWRKGIVIRFHSNTLTVRDLETNINIECYLPGKFKLQKIRPIVGDYVEYVVEKNHEFGVIKNILPRKNELYRPKVANVDQVILVTSLKEPKVDYIIVDKFLVLVEKEQLDVVIILNKIDLLTSSEEKKDMQDFLNIYNPLYPVIPTSKITKDNIQLIKEVLKDRVSTLAGLSGVGKTSLLNMLDPDLKLREGDISPKLGRGRHTTTFAQLLPLKFGGFVVDTPGFADLTLLGIDKDEIKLYFPEFLPYQSYCSFSNCSHVYEPECAVKEAVEEGKISYIRYNNYCVIYKEMEQ</sequence>
<dbReference type="HAMAP" id="MF_01820">
    <property type="entry name" value="GTPase_RsgA"/>
    <property type="match status" value="1"/>
</dbReference>
<evidence type="ECO:0000259" key="11">
    <source>
        <dbReference type="PROSITE" id="PS50936"/>
    </source>
</evidence>
<comment type="function">
    <text evidence="10">One of several proteins that assist in the late maturation steps of the functional core of the 30S ribosomal subunit. Helps release RbfA from mature subunits. May play a role in the assembly of ribosomal proteins into the subunit. Circularly permuted GTPase that catalyzes slow GTP hydrolysis, GTPase activity is stimulated by the 30S ribosomal subunit.</text>
</comment>
<evidence type="ECO:0000313" key="13">
    <source>
        <dbReference type="EMBL" id="CEP78660.1"/>
    </source>
</evidence>
<dbReference type="InterPro" id="IPR012340">
    <property type="entry name" value="NA-bd_OB-fold"/>
</dbReference>
<dbReference type="EMBL" id="LN824141">
    <property type="protein sequence ID" value="CEP78660.1"/>
    <property type="molecule type" value="Genomic_DNA"/>
</dbReference>
<feature type="domain" description="EngC GTPase" evidence="11">
    <location>
        <begin position="77"/>
        <end position="227"/>
    </location>
</feature>
<keyword evidence="3 10" id="KW-0479">Metal-binding</keyword>
<dbReference type="GO" id="GO:0019843">
    <property type="term" value="F:rRNA binding"/>
    <property type="evidence" value="ECO:0007669"/>
    <property type="project" value="UniProtKB-KW"/>
</dbReference>
<dbReference type="PANTHER" id="PTHR32120">
    <property type="entry name" value="SMALL RIBOSOMAL SUBUNIT BIOGENESIS GTPASE RSGA"/>
    <property type="match status" value="1"/>
</dbReference>
<dbReference type="Gene3D" id="3.40.50.300">
    <property type="entry name" value="P-loop containing nucleotide triphosphate hydrolases"/>
    <property type="match status" value="1"/>
</dbReference>
<dbReference type="GO" id="GO:0005737">
    <property type="term" value="C:cytoplasm"/>
    <property type="evidence" value="ECO:0007669"/>
    <property type="project" value="UniProtKB-SubCell"/>
</dbReference>
<evidence type="ECO:0000313" key="14">
    <source>
        <dbReference type="Proteomes" id="UP000032809"/>
    </source>
</evidence>
<name>A0A0C7P2V0_DEFTU</name>
<dbReference type="PANTHER" id="PTHR32120:SF11">
    <property type="entry name" value="SMALL RIBOSOMAL SUBUNIT BIOGENESIS GTPASE RSGA 1, MITOCHONDRIAL-RELATED"/>
    <property type="match status" value="1"/>
</dbReference>
<dbReference type="Pfam" id="PF03193">
    <property type="entry name" value="RsgA_GTPase"/>
    <property type="match status" value="1"/>
</dbReference>
<keyword evidence="1 10" id="KW-0963">Cytoplasm</keyword>
<protein>
    <recommendedName>
        <fullName evidence="10">Small ribosomal subunit biogenesis GTPase RsgA</fullName>
        <ecNumber evidence="10">3.6.1.-</ecNumber>
    </recommendedName>
</protein>
<dbReference type="Gene3D" id="1.10.40.50">
    <property type="entry name" value="Probable gtpase engc, domain 3"/>
    <property type="match status" value="1"/>
</dbReference>